<sequence length="320" mass="36146">MQMQEIDSLRALLPRGRTLFPYFKDKYSLQLLRYALPRPTAVAALRGHAAAQLLQKPALRALLAGCGGMLDRATVDAAWLPGMLQPEHYTLSLGVWGNGRWRAAQTSRRGANLVLQLNFNHGHNRAFGRLVRPHGGEDPFNAWGHPALRDPTAPEPRYTLAWARLDVDFERGEALIEELQTDWLRRAARVRDNALRLDDATFARRYQRSFGGSRADVVAYHDRHLAPHRALWDEALLAATLFFLREELGIADIWMHTPRSGVLLKDIRHGAAPPVSVYSSLPQRFCFRPGTTLPAFLAADRSVLRRLRRAEGVQLLKFSL</sequence>
<gene>
    <name evidence="1" type="ordered locus">azo0078</name>
</gene>
<organism evidence="1 2">
    <name type="scientific">Azoarcus sp. (strain BH72)</name>
    <dbReference type="NCBI Taxonomy" id="418699"/>
    <lineage>
        <taxon>Bacteria</taxon>
        <taxon>Pseudomonadati</taxon>
        <taxon>Pseudomonadota</taxon>
        <taxon>Betaproteobacteria</taxon>
        <taxon>Rhodocyclales</taxon>
        <taxon>Zoogloeaceae</taxon>
        <taxon>Azoarcus</taxon>
    </lineage>
</organism>
<proteinExistence type="predicted"/>
<protein>
    <submittedName>
        <fullName evidence="1">Uncharacterized protein</fullName>
    </submittedName>
</protein>
<dbReference type="AlphaFoldDB" id="A1K1J1"/>
<name>A1K1J1_AZOSB</name>
<accession>A1K1J1</accession>
<dbReference type="RefSeq" id="WP_011763815.1">
    <property type="nucleotide sequence ID" value="NC_008702.1"/>
</dbReference>
<evidence type="ECO:0000313" key="2">
    <source>
        <dbReference type="Proteomes" id="UP000002588"/>
    </source>
</evidence>
<dbReference type="KEGG" id="azo:azo0078"/>
<keyword evidence="2" id="KW-1185">Reference proteome</keyword>
<reference evidence="1 2" key="1">
    <citation type="journal article" date="2006" name="Nat. Biotechnol.">
        <title>Complete genome of the mutualistic, N2-fixing grass endophyte Azoarcus sp. strain BH72.</title>
        <authorList>
            <person name="Krause A."/>
            <person name="Ramakumar A."/>
            <person name="Bartels D."/>
            <person name="Battistoni F."/>
            <person name="Bekel T."/>
            <person name="Boch J."/>
            <person name="Boehm M."/>
            <person name="Friedrich F."/>
            <person name="Hurek T."/>
            <person name="Krause L."/>
            <person name="Linke B."/>
            <person name="McHardy A.C."/>
            <person name="Sarkar A."/>
            <person name="Schneiker S."/>
            <person name="Syed A.A."/>
            <person name="Thauer R."/>
            <person name="Vorhoelter F.-J."/>
            <person name="Weidner S."/>
            <person name="Puehler A."/>
            <person name="Reinhold-Hurek B."/>
            <person name="Kaiser O."/>
            <person name="Goesmann A."/>
        </authorList>
    </citation>
    <scope>NUCLEOTIDE SEQUENCE [LARGE SCALE GENOMIC DNA]</scope>
    <source>
        <strain evidence="1 2">BH72</strain>
    </source>
</reference>
<dbReference type="Proteomes" id="UP000002588">
    <property type="component" value="Chromosome"/>
</dbReference>
<evidence type="ECO:0000313" key="1">
    <source>
        <dbReference type="EMBL" id="CAL92696.1"/>
    </source>
</evidence>
<dbReference type="HOGENOM" id="CLU_863146_0_0_4"/>
<dbReference type="STRING" id="62928.azo0078"/>
<dbReference type="eggNOG" id="ENOG503085U">
    <property type="taxonomic scope" value="Bacteria"/>
</dbReference>
<dbReference type="EMBL" id="AM406670">
    <property type="protein sequence ID" value="CAL92696.1"/>
    <property type="molecule type" value="Genomic_DNA"/>
</dbReference>